<evidence type="ECO:0000256" key="4">
    <source>
        <dbReference type="ARBA" id="ARBA00023163"/>
    </source>
</evidence>
<dbReference type="PROSITE" id="PS00688">
    <property type="entry name" value="SIGMA54_INTERACT_3"/>
    <property type="match status" value="1"/>
</dbReference>
<sequence length="323" mass="36606">MKLRQKLRTQEHFGSLIGGSLPMQEVYDQMKKAAVVDIPLLLEGETGSGKDLAAQTIHQLSDRHHGPYIPINLGALPTDLVAGELFGHEKGAFTGAVGLRKGRFEEARNGSIFLDEIEAVDEKIQVTLLRLIENRKFYRLGGKRRMTTNARLLAASNQSLEKLVHNGSFREDLYYRLNIFPITMPPLRDHKEDLPLLISHCVLQAMRMMKKQITEIDQECITILQDYSWPGNVRELKNVMQQSVLMCDGPTILPEHLPARFHDSVVSTVPVVSFKIGTPLEKIEQAMILRTLELTENNRTEAAKLLGISRRALYNRLTKYNIE</sequence>
<dbReference type="Gene3D" id="1.10.8.60">
    <property type="match status" value="1"/>
</dbReference>
<dbReference type="InterPro" id="IPR002197">
    <property type="entry name" value="HTH_Fis"/>
</dbReference>
<dbReference type="InterPro" id="IPR003593">
    <property type="entry name" value="AAA+_ATPase"/>
</dbReference>
<dbReference type="Pfam" id="PF00158">
    <property type="entry name" value="Sigma54_activat"/>
    <property type="match status" value="1"/>
</dbReference>
<protein>
    <submittedName>
        <fullName evidence="6">AAA domain-containing protein</fullName>
    </submittedName>
</protein>
<dbReference type="Proteomes" id="UP000649604">
    <property type="component" value="Unassembled WGS sequence"/>
</dbReference>
<dbReference type="Gene3D" id="3.40.50.300">
    <property type="entry name" value="P-loop containing nucleotide triphosphate hydrolases"/>
    <property type="match status" value="1"/>
</dbReference>
<dbReference type="InterPro" id="IPR058031">
    <property type="entry name" value="AAA_lid_NorR"/>
</dbReference>
<dbReference type="GO" id="GO:0043565">
    <property type="term" value="F:sequence-specific DNA binding"/>
    <property type="evidence" value="ECO:0007669"/>
    <property type="project" value="InterPro"/>
</dbReference>
<comment type="caution">
    <text evidence="6">The sequence shown here is derived from an EMBL/GenBank/DDBJ whole genome shotgun (WGS) entry which is preliminary data.</text>
</comment>
<organism evidence="6 7">
    <name type="scientific">candidate division KSB3 bacterium</name>
    <dbReference type="NCBI Taxonomy" id="2044937"/>
    <lineage>
        <taxon>Bacteria</taxon>
        <taxon>candidate division KSB3</taxon>
    </lineage>
</organism>
<dbReference type="InterPro" id="IPR025944">
    <property type="entry name" value="Sigma_54_int_dom_CS"/>
</dbReference>
<dbReference type="Gene3D" id="1.10.10.60">
    <property type="entry name" value="Homeodomain-like"/>
    <property type="match status" value="1"/>
</dbReference>
<dbReference type="PANTHER" id="PTHR32071">
    <property type="entry name" value="TRANSCRIPTIONAL REGULATORY PROTEIN"/>
    <property type="match status" value="1"/>
</dbReference>
<dbReference type="SUPFAM" id="SSF52540">
    <property type="entry name" value="P-loop containing nucleoside triphosphate hydrolases"/>
    <property type="match status" value="1"/>
</dbReference>
<dbReference type="Pfam" id="PF25601">
    <property type="entry name" value="AAA_lid_14"/>
    <property type="match status" value="1"/>
</dbReference>
<name>A0A9D5Q6Y0_9BACT</name>
<dbReference type="PROSITE" id="PS50045">
    <property type="entry name" value="SIGMA54_INTERACT_4"/>
    <property type="match status" value="1"/>
</dbReference>
<dbReference type="InterPro" id="IPR009057">
    <property type="entry name" value="Homeodomain-like_sf"/>
</dbReference>
<evidence type="ECO:0000256" key="3">
    <source>
        <dbReference type="ARBA" id="ARBA00023015"/>
    </source>
</evidence>
<evidence type="ECO:0000256" key="1">
    <source>
        <dbReference type="ARBA" id="ARBA00022741"/>
    </source>
</evidence>
<gene>
    <name evidence="6" type="ORF">GF339_14755</name>
</gene>
<evidence type="ECO:0000259" key="5">
    <source>
        <dbReference type="PROSITE" id="PS50045"/>
    </source>
</evidence>
<evidence type="ECO:0000313" key="7">
    <source>
        <dbReference type="Proteomes" id="UP000649604"/>
    </source>
</evidence>
<dbReference type="GO" id="GO:0005524">
    <property type="term" value="F:ATP binding"/>
    <property type="evidence" value="ECO:0007669"/>
    <property type="project" value="UniProtKB-KW"/>
</dbReference>
<dbReference type="InterPro" id="IPR027417">
    <property type="entry name" value="P-loop_NTPase"/>
</dbReference>
<dbReference type="FunFam" id="3.40.50.300:FF:000006">
    <property type="entry name" value="DNA-binding transcriptional regulator NtrC"/>
    <property type="match status" value="1"/>
</dbReference>
<keyword evidence="1" id="KW-0547">Nucleotide-binding</keyword>
<keyword evidence="3" id="KW-0805">Transcription regulation</keyword>
<proteinExistence type="predicted"/>
<keyword evidence="2" id="KW-0067">ATP-binding</keyword>
<feature type="domain" description="Sigma-54 factor interaction" evidence="5">
    <location>
        <begin position="16"/>
        <end position="245"/>
    </location>
</feature>
<dbReference type="Pfam" id="PF02954">
    <property type="entry name" value="HTH_8"/>
    <property type="match status" value="1"/>
</dbReference>
<reference evidence="6" key="1">
    <citation type="submission" date="2019-11" db="EMBL/GenBank/DDBJ databases">
        <title>Microbial mats filling the niche in hypersaline microbial mats.</title>
        <authorList>
            <person name="Wong H.L."/>
            <person name="Macleod F.I."/>
            <person name="White R.A. III"/>
            <person name="Burns B.P."/>
        </authorList>
    </citation>
    <scope>NUCLEOTIDE SEQUENCE</scope>
    <source>
        <strain evidence="6">Rbin_158</strain>
    </source>
</reference>
<dbReference type="AlphaFoldDB" id="A0A9D5Q6Y0"/>
<dbReference type="GO" id="GO:0006355">
    <property type="term" value="P:regulation of DNA-templated transcription"/>
    <property type="evidence" value="ECO:0007669"/>
    <property type="project" value="InterPro"/>
</dbReference>
<evidence type="ECO:0000256" key="2">
    <source>
        <dbReference type="ARBA" id="ARBA00022840"/>
    </source>
</evidence>
<dbReference type="EMBL" id="WJJP01000479">
    <property type="protein sequence ID" value="MBD3325843.1"/>
    <property type="molecule type" value="Genomic_DNA"/>
</dbReference>
<dbReference type="SMART" id="SM00382">
    <property type="entry name" value="AAA"/>
    <property type="match status" value="1"/>
</dbReference>
<dbReference type="PRINTS" id="PR01590">
    <property type="entry name" value="HTHFIS"/>
</dbReference>
<dbReference type="InterPro" id="IPR002078">
    <property type="entry name" value="Sigma_54_int"/>
</dbReference>
<keyword evidence="4" id="KW-0804">Transcription</keyword>
<evidence type="ECO:0000313" key="6">
    <source>
        <dbReference type="EMBL" id="MBD3325843.1"/>
    </source>
</evidence>
<accession>A0A9D5Q6Y0</accession>
<dbReference type="CDD" id="cd00009">
    <property type="entry name" value="AAA"/>
    <property type="match status" value="1"/>
</dbReference>
<dbReference type="SUPFAM" id="SSF46689">
    <property type="entry name" value="Homeodomain-like"/>
    <property type="match status" value="1"/>
</dbReference>